<reference evidence="5 6" key="1">
    <citation type="submission" date="2016-04" db="EMBL/GenBank/DDBJ databases">
        <title>Draft genome sequence of freshwater magnetotactic bacteria Magnetospirillum marisnigri SP-1 and Magnetospirillum moscoviense BB-1.</title>
        <authorList>
            <person name="Koziaeva V."/>
            <person name="Dziuba M.V."/>
            <person name="Ivanov T.M."/>
            <person name="Kuznetsov B."/>
            <person name="Grouzdev D.S."/>
        </authorList>
    </citation>
    <scope>NUCLEOTIDE SEQUENCE [LARGE SCALE GENOMIC DNA]</scope>
    <source>
        <strain evidence="5 6">SP-1</strain>
    </source>
</reference>
<sequence>MSRGLVSIAAAAAIVMLGACATLPDDPEERAEAEAVNDPLEPTNRAVYDFNSALDKAVMEPVAEAYRENFPDWFRRAVHNFLANLEEPYIAGNDLLQGNPEAAADALGRFMINSTWGLFGTRDVVAETGGAKPHKTDIGVTFAVWGVPEGPYLMLPFFGPASTRDGAGRAADFFAHPTGHVLGAYGLEAAGYAQTGASVLDSRTEYLDPIKEIRRTSLDEYATFRSLFRQNREATINAALAGHKRPAAEVPSTAVPAASGATPAAAPAIPAPAGAGQPGDPDAPSSAVEFIDQKK</sequence>
<keyword evidence="2 4" id="KW-0732">Signal</keyword>
<feature type="region of interest" description="Disordered" evidence="3">
    <location>
        <begin position="243"/>
        <end position="295"/>
    </location>
</feature>
<comment type="caution">
    <text evidence="5">The sequence shown here is derived from an EMBL/GenBank/DDBJ whole genome shotgun (WGS) entry which is preliminary data.</text>
</comment>
<name>A0A178MS14_9PROT</name>
<gene>
    <name evidence="5" type="ORF">A6A04_00160</name>
</gene>
<dbReference type="InterPro" id="IPR007428">
    <property type="entry name" value="MlaA"/>
</dbReference>
<evidence type="ECO:0000256" key="1">
    <source>
        <dbReference type="ARBA" id="ARBA00010634"/>
    </source>
</evidence>
<feature type="compositionally biased region" description="Low complexity" evidence="3">
    <location>
        <begin position="250"/>
        <end position="284"/>
    </location>
</feature>
<dbReference type="AlphaFoldDB" id="A0A178MS14"/>
<keyword evidence="6" id="KW-1185">Reference proteome</keyword>
<dbReference type="PANTHER" id="PTHR30035">
    <property type="entry name" value="LIPOPROTEIN VACJ-RELATED"/>
    <property type="match status" value="1"/>
</dbReference>
<dbReference type="GO" id="GO:0016020">
    <property type="term" value="C:membrane"/>
    <property type="evidence" value="ECO:0007669"/>
    <property type="project" value="InterPro"/>
</dbReference>
<evidence type="ECO:0000313" key="6">
    <source>
        <dbReference type="Proteomes" id="UP000078428"/>
    </source>
</evidence>
<dbReference type="GO" id="GO:0120010">
    <property type="term" value="P:intermembrane phospholipid transfer"/>
    <property type="evidence" value="ECO:0007669"/>
    <property type="project" value="TreeGrafter"/>
</dbReference>
<dbReference type="OrthoDB" id="9785326at2"/>
<evidence type="ECO:0000256" key="3">
    <source>
        <dbReference type="SAM" id="MobiDB-lite"/>
    </source>
</evidence>
<accession>A0A178MS14</accession>
<feature type="chain" id="PRO_5008092216" description="Surface lipoprotein" evidence="4">
    <location>
        <begin position="22"/>
        <end position="295"/>
    </location>
</feature>
<evidence type="ECO:0000313" key="5">
    <source>
        <dbReference type="EMBL" id="OAN52160.1"/>
    </source>
</evidence>
<dbReference type="PANTHER" id="PTHR30035:SF3">
    <property type="entry name" value="INTERMEMBRANE PHOSPHOLIPID TRANSPORT SYSTEM LIPOPROTEIN MLAA"/>
    <property type="match status" value="1"/>
</dbReference>
<evidence type="ECO:0000256" key="4">
    <source>
        <dbReference type="SAM" id="SignalP"/>
    </source>
</evidence>
<dbReference type="STRING" id="1285242.A6A04_00160"/>
<dbReference type="PROSITE" id="PS51257">
    <property type="entry name" value="PROKAR_LIPOPROTEIN"/>
    <property type="match status" value="1"/>
</dbReference>
<dbReference type="PRINTS" id="PR01805">
    <property type="entry name" value="VACJLIPOPROT"/>
</dbReference>
<dbReference type="Proteomes" id="UP000078428">
    <property type="component" value="Unassembled WGS sequence"/>
</dbReference>
<dbReference type="RefSeq" id="WP_068490925.1">
    <property type="nucleotide sequence ID" value="NZ_LWQT01000044.1"/>
</dbReference>
<protein>
    <recommendedName>
        <fullName evidence="7">Surface lipoprotein</fullName>
    </recommendedName>
</protein>
<dbReference type="Pfam" id="PF04333">
    <property type="entry name" value="MlaA"/>
    <property type="match status" value="1"/>
</dbReference>
<evidence type="ECO:0008006" key="7">
    <source>
        <dbReference type="Google" id="ProtNLM"/>
    </source>
</evidence>
<comment type="similarity">
    <text evidence="1">Belongs to the MlaA family.</text>
</comment>
<proteinExistence type="inferred from homology"/>
<feature type="signal peptide" evidence="4">
    <location>
        <begin position="1"/>
        <end position="21"/>
    </location>
</feature>
<evidence type="ECO:0000256" key="2">
    <source>
        <dbReference type="ARBA" id="ARBA00022729"/>
    </source>
</evidence>
<organism evidence="5 6">
    <name type="scientific">Paramagnetospirillum marisnigri</name>
    <dbReference type="NCBI Taxonomy" id="1285242"/>
    <lineage>
        <taxon>Bacteria</taxon>
        <taxon>Pseudomonadati</taxon>
        <taxon>Pseudomonadota</taxon>
        <taxon>Alphaproteobacteria</taxon>
        <taxon>Rhodospirillales</taxon>
        <taxon>Magnetospirillaceae</taxon>
        <taxon>Paramagnetospirillum</taxon>
    </lineage>
</organism>
<dbReference type="EMBL" id="LWQT01000044">
    <property type="protein sequence ID" value="OAN52160.1"/>
    <property type="molecule type" value="Genomic_DNA"/>
</dbReference>